<dbReference type="AlphaFoldDB" id="A0A9P9D615"/>
<feature type="non-terminal residue" evidence="1">
    <location>
        <position position="131"/>
    </location>
</feature>
<comment type="caution">
    <text evidence="1">The sequence shown here is derived from an EMBL/GenBank/DDBJ whole genome shotgun (WGS) entry which is preliminary data.</text>
</comment>
<feature type="non-terminal residue" evidence="1">
    <location>
        <position position="1"/>
    </location>
</feature>
<dbReference type="Proteomes" id="UP000738349">
    <property type="component" value="Unassembled WGS sequence"/>
</dbReference>
<name>A0A9P9D615_9HYPO</name>
<sequence>KLRFEQWGRHVGFDRGTLSADHHQTLDDPDISSAVRDLFPIIDNICKANGASRRPLLAGTGLSQYDLFRASQAQPSRTALSESKRRKLVWALGGRGERTEQVNPLGRVVQQLHNLVPPDGAKATRPGHGPN</sequence>
<protein>
    <submittedName>
        <fullName evidence="1">Uncharacterized protein</fullName>
    </submittedName>
</protein>
<organism evidence="1 2">
    <name type="scientific">Dactylonectria macrodidyma</name>
    <dbReference type="NCBI Taxonomy" id="307937"/>
    <lineage>
        <taxon>Eukaryota</taxon>
        <taxon>Fungi</taxon>
        <taxon>Dikarya</taxon>
        <taxon>Ascomycota</taxon>
        <taxon>Pezizomycotina</taxon>
        <taxon>Sordariomycetes</taxon>
        <taxon>Hypocreomycetidae</taxon>
        <taxon>Hypocreales</taxon>
        <taxon>Nectriaceae</taxon>
        <taxon>Dactylonectria</taxon>
    </lineage>
</organism>
<dbReference type="Gene3D" id="1.20.120.1020">
    <property type="entry name" value="Prion-inhibition and propagation, HeLo domain"/>
    <property type="match status" value="1"/>
</dbReference>
<reference evidence="1" key="1">
    <citation type="journal article" date="2021" name="Nat. Commun.">
        <title>Genetic determinants of endophytism in the Arabidopsis root mycobiome.</title>
        <authorList>
            <person name="Mesny F."/>
            <person name="Miyauchi S."/>
            <person name="Thiergart T."/>
            <person name="Pickel B."/>
            <person name="Atanasova L."/>
            <person name="Karlsson M."/>
            <person name="Huettel B."/>
            <person name="Barry K.W."/>
            <person name="Haridas S."/>
            <person name="Chen C."/>
            <person name="Bauer D."/>
            <person name="Andreopoulos W."/>
            <person name="Pangilinan J."/>
            <person name="LaButti K."/>
            <person name="Riley R."/>
            <person name="Lipzen A."/>
            <person name="Clum A."/>
            <person name="Drula E."/>
            <person name="Henrissat B."/>
            <person name="Kohler A."/>
            <person name="Grigoriev I.V."/>
            <person name="Martin F.M."/>
            <person name="Hacquard S."/>
        </authorList>
    </citation>
    <scope>NUCLEOTIDE SEQUENCE</scope>
    <source>
        <strain evidence="1">MPI-CAGE-AT-0147</strain>
    </source>
</reference>
<keyword evidence="2" id="KW-1185">Reference proteome</keyword>
<evidence type="ECO:0000313" key="2">
    <source>
        <dbReference type="Proteomes" id="UP000738349"/>
    </source>
</evidence>
<gene>
    <name evidence="1" type="ORF">EDB81DRAFT_611924</name>
</gene>
<dbReference type="OrthoDB" id="539213at2759"/>
<dbReference type="EMBL" id="JAGMUV010000036">
    <property type="protein sequence ID" value="KAH7113082.1"/>
    <property type="molecule type" value="Genomic_DNA"/>
</dbReference>
<accession>A0A9P9D615</accession>
<dbReference type="InterPro" id="IPR038305">
    <property type="entry name" value="HeLo_sf"/>
</dbReference>
<proteinExistence type="predicted"/>
<evidence type="ECO:0000313" key="1">
    <source>
        <dbReference type="EMBL" id="KAH7113082.1"/>
    </source>
</evidence>